<comment type="function">
    <text evidence="1">May be involved in transcriptional regulation.</text>
</comment>
<dbReference type="FunFam" id="3.30.160.60:FF:000016">
    <property type="entry name" value="zinc finger protein 37 homolog"/>
    <property type="match status" value="1"/>
</dbReference>
<dbReference type="GO" id="GO:0008270">
    <property type="term" value="F:zinc ion binding"/>
    <property type="evidence" value="ECO:0007669"/>
    <property type="project" value="UniProtKB-KW"/>
</dbReference>
<evidence type="ECO:0000259" key="13">
    <source>
        <dbReference type="PROSITE" id="PS50157"/>
    </source>
</evidence>
<dbReference type="PROSITE" id="PS00028">
    <property type="entry name" value="ZINC_FINGER_C2H2_1"/>
    <property type="match status" value="8"/>
</dbReference>
<evidence type="ECO:0000256" key="6">
    <source>
        <dbReference type="ARBA" id="ARBA00022833"/>
    </source>
</evidence>
<dbReference type="PROSITE" id="PS50157">
    <property type="entry name" value="ZINC_FINGER_C2H2_2"/>
    <property type="match status" value="8"/>
</dbReference>
<evidence type="ECO:0000256" key="10">
    <source>
        <dbReference type="ARBA" id="ARBA00023242"/>
    </source>
</evidence>
<name>A0AAE0T157_9BIVA</name>
<evidence type="ECO:0000256" key="5">
    <source>
        <dbReference type="ARBA" id="ARBA00022771"/>
    </source>
</evidence>
<evidence type="ECO:0000313" key="15">
    <source>
        <dbReference type="Proteomes" id="UP001195483"/>
    </source>
</evidence>
<evidence type="ECO:0000256" key="1">
    <source>
        <dbReference type="ARBA" id="ARBA00003767"/>
    </source>
</evidence>
<dbReference type="SUPFAM" id="SSF57667">
    <property type="entry name" value="beta-beta-alpha zinc fingers"/>
    <property type="match status" value="5"/>
</dbReference>
<evidence type="ECO:0000313" key="14">
    <source>
        <dbReference type="EMBL" id="KAK3601882.1"/>
    </source>
</evidence>
<proteinExistence type="predicted"/>
<comment type="subcellular location">
    <subcellularLocation>
        <location evidence="2">Nucleus</location>
    </subcellularLocation>
</comment>
<dbReference type="SMART" id="SM00355">
    <property type="entry name" value="ZnF_C2H2"/>
    <property type="match status" value="9"/>
</dbReference>
<reference evidence="14" key="1">
    <citation type="journal article" date="2021" name="Genome Biol. Evol.">
        <title>A High-Quality Reference Genome for a Parasitic Bivalve with Doubly Uniparental Inheritance (Bivalvia: Unionida).</title>
        <authorList>
            <person name="Smith C.H."/>
        </authorList>
    </citation>
    <scope>NUCLEOTIDE SEQUENCE</scope>
    <source>
        <strain evidence="14">CHS0354</strain>
    </source>
</reference>
<keyword evidence="10" id="KW-0539">Nucleus</keyword>
<evidence type="ECO:0000256" key="11">
    <source>
        <dbReference type="PROSITE-ProRule" id="PRU00042"/>
    </source>
</evidence>
<gene>
    <name evidence="14" type="ORF">CHS0354_041816</name>
</gene>
<dbReference type="Gene3D" id="3.30.160.60">
    <property type="entry name" value="Classic Zinc Finger"/>
    <property type="match status" value="7"/>
</dbReference>
<feature type="region of interest" description="Disordered" evidence="12">
    <location>
        <begin position="308"/>
        <end position="353"/>
    </location>
</feature>
<feature type="domain" description="C2H2-type" evidence="13">
    <location>
        <begin position="283"/>
        <end position="310"/>
    </location>
</feature>
<keyword evidence="8" id="KW-0238">DNA-binding</keyword>
<evidence type="ECO:0000256" key="7">
    <source>
        <dbReference type="ARBA" id="ARBA00023015"/>
    </source>
</evidence>
<dbReference type="PANTHER" id="PTHR24408:SF58">
    <property type="entry name" value="TRANSCRIPTION FACTOR (TFIIIA), PUTATIVE (AFU_ORTHOLOGUE AFUA_1G05150)-RELATED"/>
    <property type="match status" value="1"/>
</dbReference>
<evidence type="ECO:0000256" key="2">
    <source>
        <dbReference type="ARBA" id="ARBA00004123"/>
    </source>
</evidence>
<dbReference type="Pfam" id="PF12874">
    <property type="entry name" value="zf-met"/>
    <property type="match status" value="1"/>
</dbReference>
<feature type="compositionally biased region" description="Basic and acidic residues" evidence="12">
    <location>
        <begin position="328"/>
        <end position="353"/>
    </location>
</feature>
<keyword evidence="4" id="KW-0677">Repeat</keyword>
<accession>A0AAE0T157</accession>
<dbReference type="FunFam" id="3.30.160.60:FF:000097">
    <property type="entry name" value="Zinc finger protein"/>
    <property type="match status" value="1"/>
</dbReference>
<feature type="compositionally biased region" description="Polar residues" evidence="12">
    <location>
        <begin position="315"/>
        <end position="324"/>
    </location>
</feature>
<dbReference type="GO" id="GO:0005634">
    <property type="term" value="C:nucleus"/>
    <property type="evidence" value="ECO:0007669"/>
    <property type="project" value="UniProtKB-SubCell"/>
</dbReference>
<keyword evidence="7" id="KW-0805">Transcription regulation</keyword>
<evidence type="ECO:0000256" key="9">
    <source>
        <dbReference type="ARBA" id="ARBA00023163"/>
    </source>
</evidence>
<keyword evidence="9" id="KW-0804">Transcription</keyword>
<feature type="domain" description="C2H2-type" evidence="13">
    <location>
        <begin position="92"/>
        <end position="119"/>
    </location>
</feature>
<dbReference type="GO" id="GO:0000981">
    <property type="term" value="F:DNA-binding transcription factor activity, RNA polymerase II-specific"/>
    <property type="evidence" value="ECO:0007669"/>
    <property type="project" value="TreeGrafter"/>
</dbReference>
<dbReference type="InterPro" id="IPR036236">
    <property type="entry name" value="Znf_C2H2_sf"/>
</dbReference>
<keyword evidence="15" id="KW-1185">Reference proteome</keyword>
<evidence type="ECO:0000256" key="4">
    <source>
        <dbReference type="ARBA" id="ARBA00022737"/>
    </source>
</evidence>
<reference evidence="14" key="2">
    <citation type="journal article" date="2021" name="Genome Biol. Evol.">
        <title>Developing a high-quality reference genome for a parasitic bivalve with doubly uniparental inheritance (Bivalvia: Unionida).</title>
        <authorList>
            <person name="Smith C.H."/>
        </authorList>
    </citation>
    <scope>NUCLEOTIDE SEQUENCE</scope>
    <source>
        <strain evidence="14">CHS0354</strain>
        <tissue evidence="14">Mantle</tissue>
    </source>
</reference>
<evidence type="ECO:0000256" key="12">
    <source>
        <dbReference type="SAM" id="MobiDB-lite"/>
    </source>
</evidence>
<dbReference type="Pfam" id="PF00096">
    <property type="entry name" value="zf-C2H2"/>
    <property type="match status" value="4"/>
</dbReference>
<dbReference type="AlphaFoldDB" id="A0AAE0T157"/>
<feature type="domain" description="C2H2-type" evidence="13">
    <location>
        <begin position="149"/>
        <end position="176"/>
    </location>
</feature>
<dbReference type="PANTHER" id="PTHR24408">
    <property type="entry name" value="ZINC FINGER PROTEIN"/>
    <property type="match status" value="1"/>
</dbReference>
<dbReference type="GO" id="GO:0043565">
    <property type="term" value="F:sequence-specific DNA binding"/>
    <property type="evidence" value="ECO:0007669"/>
    <property type="project" value="TreeGrafter"/>
</dbReference>
<comment type="caution">
    <text evidence="14">The sequence shown here is derived from an EMBL/GenBank/DDBJ whole genome shotgun (WGS) entry which is preliminary data.</text>
</comment>
<reference evidence="14" key="3">
    <citation type="submission" date="2023-05" db="EMBL/GenBank/DDBJ databases">
        <authorList>
            <person name="Smith C.H."/>
        </authorList>
    </citation>
    <scope>NUCLEOTIDE SEQUENCE</scope>
    <source>
        <strain evidence="14">CHS0354</strain>
        <tissue evidence="14">Mantle</tissue>
    </source>
</reference>
<feature type="domain" description="C2H2-type" evidence="13">
    <location>
        <begin position="255"/>
        <end position="282"/>
    </location>
</feature>
<keyword evidence="5 11" id="KW-0863">Zinc-finger</keyword>
<feature type="domain" description="C2H2-type" evidence="13">
    <location>
        <begin position="493"/>
        <end position="516"/>
    </location>
</feature>
<keyword evidence="6" id="KW-0862">Zinc</keyword>
<keyword evidence="3" id="KW-0479">Metal-binding</keyword>
<dbReference type="FunFam" id="3.30.160.60:FF:002343">
    <property type="entry name" value="Zinc finger protein 33A"/>
    <property type="match status" value="1"/>
</dbReference>
<dbReference type="Proteomes" id="UP001195483">
    <property type="component" value="Unassembled WGS sequence"/>
</dbReference>
<evidence type="ECO:0000256" key="3">
    <source>
        <dbReference type="ARBA" id="ARBA00022723"/>
    </source>
</evidence>
<protein>
    <recommendedName>
        <fullName evidence="13">C2H2-type domain-containing protein</fullName>
    </recommendedName>
</protein>
<dbReference type="FunFam" id="3.30.160.60:FF:000100">
    <property type="entry name" value="Zinc finger 45-like"/>
    <property type="match status" value="1"/>
</dbReference>
<organism evidence="14 15">
    <name type="scientific">Potamilus streckersoni</name>
    <dbReference type="NCBI Taxonomy" id="2493646"/>
    <lineage>
        <taxon>Eukaryota</taxon>
        <taxon>Metazoa</taxon>
        <taxon>Spiralia</taxon>
        <taxon>Lophotrochozoa</taxon>
        <taxon>Mollusca</taxon>
        <taxon>Bivalvia</taxon>
        <taxon>Autobranchia</taxon>
        <taxon>Heteroconchia</taxon>
        <taxon>Palaeoheterodonta</taxon>
        <taxon>Unionida</taxon>
        <taxon>Unionoidea</taxon>
        <taxon>Unionidae</taxon>
        <taxon>Ambleminae</taxon>
        <taxon>Lampsilini</taxon>
        <taxon>Potamilus</taxon>
    </lineage>
</organism>
<feature type="domain" description="C2H2-type" evidence="13">
    <location>
        <begin position="227"/>
        <end position="254"/>
    </location>
</feature>
<sequence>MAVIPVSRVFYSNNGDSTKKITVAGQTENNKPNLTVTTSESQTFNIAAIGTISPEIIPRSTLATEAEFSPDQNVHVSATEDADFMKDDTQLLKCMICDVNFTSEESLQSHALVHEEEKSAFSCPECGQLFSTSIALEEHQLSHIDRKPFVCGTCGKAFSDSLAWKRHKDRHAGIRPSRGYSGKSQISHGATFATTHEGTLVKMHQAQGRWQVKRQNYYDKIPENNQNWCDICSKQFSCKFSYIRHRRIHTGEKPYVCNTCGKAYSDGSAWIKHTRTHTGIKPYQCETCGKQFYDKRTCRVHIESHLRKKRGMSQRDMQQNSTVTESEESAKMERRGLNKSEIEKSEKDDQHETLDTSLSGDLEAFFIPVPDMAELDLATHSNSENLETSDVSSLVISDVKGSFNSDSLETFTDDSTTVIQKTSTSTAHPISSLKKAVTISKISSQNLSPPSLHKRQGRISREKSCRCKHCGKILATKHSLERHVRLHTGEKPFSCNVCGKRFSDNSVCVKHIRQHSLAIDSSTDIQDGLVSSRYKCGICQKMFSSQIACDNHATFCYGIQVSPDNFSVESMENSEIFVPTSGSNSVLSLNDELFKCPRCGKIFADKSAFGFQGLKNQENEGILSPVVATPLSIGNKIGIKTSCPQDITESYLRLEICVETPN</sequence>
<feature type="domain" description="C2H2-type" evidence="13">
    <location>
        <begin position="121"/>
        <end position="148"/>
    </location>
</feature>
<evidence type="ECO:0000256" key="8">
    <source>
        <dbReference type="ARBA" id="ARBA00023125"/>
    </source>
</evidence>
<feature type="domain" description="C2H2-type" evidence="13">
    <location>
        <begin position="465"/>
        <end position="492"/>
    </location>
</feature>
<dbReference type="EMBL" id="JAEAOA010002350">
    <property type="protein sequence ID" value="KAK3601882.1"/>
    <property type="molecule type" value="Genomic_DNA"/>
</dbReference>
<dbReference type="InterPro" id="IPR013087">
    <property type="entry name" value="Znf_C2H2_type"/>
</dbReference>